<proteinExistence type="predicted"/>
<keyword evidence="2 6" id="KW-0812">Transmembrane</keyword>
<reference evidence="8 9" key="1">
    <citation type="submission" date="2024-04" db="EMBL/GenBank/DDBJ databases">
        <authorList>
            <person name="Fracassetti M."/>
        </authorList>
    </citation>
    <scope>NUCLEOTIDE SEQUENCE [LARGE SCALE GENOMIC DNA]</scope>
</reference>
<feature type="transmembrane region" description="Helical" evidence="6">
    <location>
        <begin position="159"/>
        <end position="182"/>
    </location>
</feature>
<dbReference type="InterPro" id="IPR013121">
    <property type="entry name" value="Fe_red_NAD-bd_6"/>
</dbReference>
<evidence type="ECO:0000313" key="8">
    <source>
        <dbReference type="EMBL" id="CAL1404887.1"/>
    </source>
</evidence>
<dbReference type="SUPFAM" id="SSF52343">
    <property type="entry name" value="Ferredoxin reductase-like, C-terminal NADP-linked domain"/>
    <property type="match status" value="1"/>
</dbReference>
<dbReference type="InterPro" id="IPR050369">
    <property type="entry name" value="RBOH/FRE"/>
</dbReference>
<name>A0AAV2G3Z1_9ROSI</name>
<evidence type="ECO:0000256" key="6">
    <source>
        <dbReference type="SAM" id="Phobius"/>
    </source>
</evidence>
<feature type="transmembrane region" description="Helical" evidence="6">
    <location>
        <begin position="112"/>
        <end position="139"/>
    </location>
</feature>
<dbReference type="InterPro" id="IPR013112">
    <property type="entry name" value="FAD-bd_8"/>
</dbReference>
<keyword evidence="5 6" id="KW-0472">Membrane</keyword>
<accession>A0AAV2G3Z1</accession>
<dbReference type="Pfam" id="PF08022">
    <property type="entry name" value="FAD_binding_8"/>
    <property type="match status" value="1"/>
</dbReference>
<dbReference type="Pfam" id="PF01794">
    <property type="entry name" value="Ferric_reduct"/>
    <property type="match status" value="1"/>
</dbReference>
<evidence type="ECO:0000256" key="1">
    <source>
        <dbReference type="ARBA" id="ARBA00004141"/>
    </source>
</evidence>
<dbReference type="InterPro" id="IPR017927">
    <property type="entry name" value="FAD-bd_FR_type"/>
</dbReference>
<protein>
    <recommendedName>
        <fullName evidence="7">FAD-binding FR-type domain-containing protein</fullName>
    </recommendedName>
</protein>
<dbReference type="PANTHER" id="PTHR11972">
    <property type="entry name" value="NADPH OXIDASE"/>
    <property type="match status" value="1"/>
</dbReference>
<feature type="domain" description="FAD-binding FR-type" evidence="7">
    <location>
        <begin position="315"/>
        <end position="419"/>
    </location>
</feature>
<dbReference type="InterPro" id="IPR039261">
    <property type="entry name" value="FNR_nucleotide-bd"/>
</dbReference>
<dbReference type="AlphaFoldDB" id="A0AAV2G3Z1"/>
<evidence type="ECO:0000256" key="3">
    <source>
        <dbReference type="ARBA" id="ARBA00022989"/>
    </source>
</evidence>
<dbReference type="Proteomes" id="UP001497516">
    <property type="component" value="Chromosome 8"/>
</dbReference>
<evidence type="ECO:0000259" key="7">
    <source>
        <dbReference type="PROSITE" id="PS51384"/>
    </source>
</evidence>
<dbReference type="GO" id="GO:0000293">
    <property type="term" value="F:ferric-chelate reductase activity"/>
    <property type="evidence" value="ECO:0007669"/>
    <property type="project" value="TreeGrafter"/>
</dbReference>
<feature type="transmembrane region" description="Helical" evidence="6">
    <location>
        <begin position="244"/>
        <end position="264"/>
    </location>
</feature>
<dbReference type="CDD" id="cd06186">
    <property type="entry name" value="NOX_Duox_like_FAD_NADP"/>
    <property type="match status" value="1"/>
</dbReference>
<evidence type="ECO:0000256" key="4">
    <source>
        <dbReference type="ARBA" id="ARBA00023002"/>
    </source>
</evidence>
<keyword evidence="9" id="KW-1185">Reference proteome</keyword>
<dbReference type="PROSITE" id="PS51384">
    <property type="entry name" value="FAD_FR"/>
    <property type="match status" value="1"/>
</dbReference>
<gene>
    <name evidence="8" type="ORF">LTRI10_LOCUS44704</name>
</gene>
<evidence type="ECO:0000313" key="9">
    <source>
        <dbReference type="Proteomes" id="UP001497516"/>
    </source>
</evidence>
<dbReference type="GO" id="GO:0005886">
    <property type="term" value="C:plasma membrane"/>
    <property type="evidence" value="ECO:0007669"/>
    <property type="project" value="TreeGrafter"/>
</dbReference>
<evidence type="ECO:0000256" key="2">
    <source>
        <dbReference type="ARBA" id="ARBA00022692"/>
    </source>
</evidence>
<dbReference type="Gene3D" id="3.40.50.80">
    <property type="entry name" value="Nucleotide-binding domain of ferredoxin-NADP reductase (FNR) module"/>
    <property type="match status" value="2"/>
</dbReference>
<dbReference type="InterPro" id="IPR013130">
    <property type="entry name" value="Fe3_Rdtase_TM_dom"/>
</dbReference>
<dbReference type="EMBL" id="OZ034821">
    <property type="protein sequence ID" value="CAL1404887.1"/>
    <property type="molecule type" value="Genomic_DNA"/>
</dbReference>
<organism evidence="8 9">
    <name type="scientific">Linum trigynum</name>
    <dbReference type="NCBI Taxonomy" id="586398"/>
    <lineage>
        <taxon>Eukaryota</taxon>
        <taxon>Viridiplantae</taxon>
        <taxon>Streptophyta</taxon>
        <taxon>Embryophyta</taxon>
        <taxon>Tracheophyta</taxon>
        <taxon>Spermatophyta</taxon>
        <taxon>Magnoliopsida</taxon>
        <taxon>eudicotyledons</taxon>
        <taxon>Gunneridae</taxon>
        <taxon>Pentapetalae</taxon>
        <taxon>rosids</taxon>
        <taxon>fabids</taxon>
        <taxon>Malpighiales</taxon>
        <taxon>Linaceae</taxon>
        <taxon>Linum</taxon>
    </lineage>
</organism>
<keyword evidence="4" id="KW-0560">Oxidoreductase</keyword>
<feature type="transmembrane region" description="Helical" evidence="6">
    <location>
        <begin position="579"/>
        <end position="606"/>
    </location>
</feature>
<keyword evidence="3 6" id="KW-1133">Transmembrane helix</keyword>
<feature type="transmembrane region" description="Helical" evidence="6">
    <location>
        <begin position="541"/>
        <end position="567"/>
    </location>
</feature>
<feature type="transmembrane region" description="Helical" evidence="6">
    <location>
        <begin position="203"/>
        <end position="224"/>
    </location>
</feature>
<dbReference type="Pfam" id="PF08030">
    <property type="entry name" value="NAD_binding_6"/>
    <property type="match status" value="1"/>
</dbReference>
<evidence type="ECO:0000256" key="5">
    <source>
        <dbReference type="ARBA" id="ARBA00023136"/>
    </source>
</evidence>
<dbReference type="PANTHER" id="PTHR11972:SF79">
    <property type="entry name" value="FERRIC REDUCTION OXIDASE 4-RELATED"/>
    <property type="match status" value="1"/>
</dbReference>
<dbReference type="SFLD" id="SFLDS00052">
    <property type="entry name" value="Ferric_Reductase_Domain"/>
    <property type="match status" value="1"/>
</dbReference>
<feature type="transmembrane region" description="Helical" evidence="6">
    <location>
        <begin position="54"/>
        <end position="74"/>
    </location>
</feature>
<sequence length="715" mass="79779">MRNLMMSIFLLVALVGWLLNWVLLPTKVYKDSWRPRLSSTNFNSAYFEGQGTNLLLFSFPVMFMAALGCVYLHFHTNKLEKKEKTLSSSSSKRAVMGKFFPLSRRPRVISPLGIVTGVELAFLAMFVALLVWSLANYLHRSFGHSHKLKHGIKPWQVKFRIVALMLGYVGNICWAFLFFPVARGSSLLPLIGLTSESSIKYHIWLGHISNTLFTLHGIGYIVYWPMTNKLSEMLEWSRTWVSNVAGEIALVMALAMWATSFAPIRRKTFEVFYYAHHLYVLFIFFYVLHVGVDFMCTVLPGIFLFLIDRYLRFLQSQRKARLVSARLLPCGSVELNFSKCPGLQYSPTSIMFINVPTISKLQWHPFTVISNSNLEPDDLSLVVKCLGSWSQKLSHQISTSTDHRLEVSVEGPYGPVSSHFLRHEALVLISGGSGITPFISIIREIIFQGSSNPNSQIPSQILLICAFKNTADLAMLDLLLPAGGTHHPIPELNLQIEAYITRETEPPPAATPPPAARIRIKRFNPTRSDLPVASNLGPNPWLWLGAIVVSSFSIFIVLLATLTRLYIYPIDRDARDGSFHYSFFVLFDVFLACTSVLTVSSAVFILRKKQRGSGGEGGKVKSLEVEMEASPSPPRPAGSFVGGGEVESAPARQVAEATKVHYGRRPDLEGILLGCQASEVGVMACGPRSLRHEVARICSSGSAQNLHFESISFNW</sequence>
<dbReference type="SFLD" id="SFLDG01168">
    <property type="entry name" value="Ferric_reductase_subgroup_(FRE"/>
    <property type="match status" value="1"/>
</dbReference>
<comment type="subcellular location">
    <subcellularLocation>
        <location evidence="1">Membrane</location>
        <topology evidence="1">Multi-pass membrane protein</topology>
    </subcellularLocation>
</comment>